<keyword evidence="3" id="KW-1185">Reference proteome</keyword>
<sequence length="787" mass="85207">MFVHVGKTYYALEAKTMATDDFLPGPPSWDCDCYSGGPPEPPPLFHLPPPPKPPGINGPLEHSLADDCNGPWTCPALALEAGTSFGSSQDGSLPRASPEVSMPAIIISASVLGLFFFIAAVIFVSRMWRSYKAASKKASCDLDAADLYEDLPVAPPLLPGPLHMAHNNCPQALRIKNDGFGHHMGALPQLPDNQTHVYSPEPRTETPSDHLYHHISSGSETFSFSTGEAPSNALLPQNLHLIHNEEDEVCCSSSAHSYNSSATGTPTSSPTPAHSQNPSGRFVRGVNLNGPPIVSMLPGFPSGHCSGTRHKHVNGGGHHVASLLPSSVYSINHCLDNQQHNPAANKHSDNMVPLAQIYSPGSHLYEAATLIRPSGDHTASNCSMVHWGNVPAPYVDAPYLAKPTKHSNNKRDNKNVPFVHNTMAHPLEYGAKNVAVHHGCPMRQYSPQHGPGVIQFHPLMVHAHQTHVHEFPQQYYLQHSNHLPLPLNSSTLMPNAKLAKSMYDMARSKDITPTNSDPIDSLYNTSPHSDLDLIATTCFSTQASLPNQNEYQTALDAYNLNVLPGQRHRLPEDSLHGMGVSDSSGSSHPSSSNDGAAVTESSSLNSSGTSSSTLPLSTPLNNTMRRDLPPLPSRADRYRIYAQNNEAGFANRSNTCRRSANNNSGDSTASDSSRNFKSCDDLKNVSTVDNSRVSLRQNGNECGRRGMDDPNVANNNLVSDGAVQIDASDNCSLDEMEPEIVRSSRAGFLKSSNNSRKSTPKKKRRGHVDEVSEEYEEDVLYDHCGDT</sequence>
<reference evidence="4 5" key="1">
    <citation type="submission" date="2025-04" db="UniProtKB">
        <authorList>
            <consortium name="RefSeq"/>
        </authorList>
    </citation>
    <scope>IDENTIFICATION</scope>
    <source>
        <tissue evidence="4 5">Whole organism</tissue>
    </source>
</reference>
<feature type="compositionally biased region" description="Basic and acidic residues" evidence="1">
    <location>
        <begin position="624"/>
        <end position="633"/>
    </location>
</feature>
<evidence type="ECO:0000256" key="1">
    <source>
        <dbReference type="SAM" id="MobiDB-lite"/>
    </source>
</evidence>
<dbReference type="AlphaFoldDB" id="A0A8B7PE23"/>
<dbReference type="RefSeq" id="XP_018024359.1">
    <property type="nucleotide sequence ID" value="XM_018168870.2"/>
</dbReference>
<evidence type="ECO:0000313" key="3">
    <source>
        <dbReference type="Proteomes" id="UP000694843"/>
    </source>
</evidence>
<dbReference type="OrthoDB" id="10382386at2759"/>
<organism evidence="3 4">
    <name type="scientific">Hyalella azteca</name>
    <name type="common">Amphipod</name>
    <dbReference type="NCBI Taxonomy" id="294128"/>
    <lineage>
        <taxon>Eukaryota</taxon>
        <taxon>Metazoa</taxon>
        <taxon>Ecdysozoa</taxon>
        <taxon>Arthropoda</taxon>
        <taxon>Crustacea</taxon>
        <taxon>Multicrustacea</taxon>
        <taxon>Malacostraca</taxon>
        <taxon>Eumalacostraca</taxon>
        <taxon>Peracarida</taxon>
        <taxon>Amphipoda</taxon>
        <taxon>Senticaudata</taxon>
        <taxon>Talitrida</taxon>
        <taxon>Talitroidea</taxon>
        <taxon>Hyalellidae</taxon>
        <taxon>Hyalella</taxon>
    </lineage>
</organism>
<accession>A0A8B7PE23</accession>
<feature type="region of interest" description="Disordered" evidence="1">
    <location>
        <begin position="568"/>
        <end position="633"/>
    </location>
</feature>
<feature type="compositionally biased region" description="Low complexity" evidence="1">
    <location>
        <begin position="601"/>
        <end position="623"/>
    </location>
</feature>
<evidence type="ECO:0000313" key="4">
    <source>
        <dbReference type="RefSeq" id="XP_018024358.1"/>
    </source>
</evidence>
<keyword evidence="2" id="KW-0812">Transmembrane</keyword>
<name>A0A8B7PE23_HYAAZ</name>
<dbReference type="CTD" id="41899"/>
<dbReference type="KEGG" id="hazt:108680113"/>
<feature type="compositionally biased region" description="Polar residues" evidence="1">
    <location>
        <begin position="652"/>
        <end position="676"/>
    </location>
</feature>
<gene>
    <name evidence="4 5" type="primary">LOC108680113</name>
</gene>
<evidence type="ECO:0000313" key="5">
    <source>
        <dbReference type="RefSeq" id="XP_018024359.1"/>
    </source>
</evidence>
<feature type="region of interest" description="Disordered" evidence="1">
    <location>
        <begin position="254"/>
        <end position="284"/>
    </location>
</feature>
<feature type="compositionally biased region" description="Low complexity" evidence="1">
    <location>
        <begin position="254"/>
        <end position="273"/>
    </location>
</feature>
<dbReference type="RefSeq" id="XP_018024358.1">
    <property type="nucleotide sequence ID" value="XM_018168869.2"/>
</dbReference>
<feature type="region of interest" description="Disordered" evidence="1">
    <location>
        <begin position="652"/>
        <end position="679"/>
    </location>
</feature>
<feature type="region of interest" description="Disordered" evidence="1">
    <location>
        <begin position="742"/>
        <end position="774"/>
    </location>
</feature>
<keyword evidence="2" id="KW-0472">Membrane</keyword>
<evidence type="ECO:0000256" key="2">
    <source>
        <dbReference type="SAM" id="Phobius"/>
    </source>
</evidence>
<feature type="transmembrane region" description="Helical" evidence="2">
    <location>
        <begin position="102"/>
        <end position="124"/>
    </location>
</feature>
<dbReference type="GeneID" id="108680113"/>
<protein>
    <submittedName>
        <fullName evidence="4 5">Uncharacterized protein LOC108680113 isoform X1</fullName>
    </submittedName>
</protein>
<dbReference type="Proteomes" id="UP000694843">
    <property type="component" value="Unplaced"/>
</dbReference>
<keyword evidence="2" id="KW-1133">Transmembrane helix</keyword>
<feature type="compositionally biased region" description="Low complexity" evidence="1">
    <location>
        <begin position="581"/>
        <end position="592"/>
    </location>
</feature>
<proteinExistence type="predicted"/>